<feature type="transmembrane region" description="Helical" evidence="1">
    <location>
        <begin position="75"/>
        <end position="95"/>
    </location>
</feature>
<sequence length="152" mass="16017">MNSGSFDGGLLNLTNWVGNAVMPILAALLLAMGIYKYSRGYQIDPYIGGTMAALSVSGLLRLAEVFASQGQGATQYWSAILSLANWVGNVILPVYGGIEIVRAVLGVGGFFERLNIGDDWVRHFIAGGACLCVSGLMRLMEHFIAAGTSGVA</sequence>
<dbReference type="Proteomes" id="UP000269669">
    <property type="component" value="Unassembled WGS sequence"/>
</dbReference>
<keyword evidence="3" id="KW-1185">Reference proteome</keyword>
<reference evidence="2 3" key="1">
    <citation type="submission" date="2018-12" db="EMBL/GenBank/DDBJ databases">
        <title>Sequencing of bacterial isolates from soil warming experiment in Harvard Forest, Massachusetts, USA.</title>
        <authorList>
            <person name="Deangelis K."/>
        </authorList>
    </citation>
    <scope>NUCLEOTIDE SEQUENCE [LARGE SCALE GENOMIC DNA]</scope>
    <source>
        <strain evidence="2 3">EB153</strain>
    </source>
</reference>
<proteinExistence type="predicted"/>
<keyword evidence="1" id="KW-1133">Transmembrane helix</keyword>
<dbReference type="AlphaFoldDB" id="A0A3R9QD45"/>
<dbReference type="RefSeq" id="WP_125487125.1">
    <property type="nucleotide sequence ID" value="NZ_RSDW01000001.1"/>
</dbReference>
<feature type="transmembrane region" description="Helical" evidence="1">
    <location>
        <begin position="46"/>
        <end position="63"/>
    </location>
</feature>
<keyword evidence="1" id="KW-0472">Membrane</keyword>
<dbReference type="OrthoDB" id="117518at2"/>
<evidence type="ECO:0000313" key="3">
    <source>
        <dbReference type="Proteomes" id="UP000269669"/>
    </source>
</evidence>
<evidence type="ECO:0000256" key="1">
    <source>
        <dbReference type="SAM" id="Phobius"/>
    </source>
</evidence>
<evidence type="ECO:0000313" key="2">
    <source>
        <dbReference type="EMBL" id="RSL18823.1"/>
    </source>
</evidence>
<protein>
    <submittedName>
        <fullName evidence="2">Uncharacterized protein</fullName>
    </submittedName>
</protein>
<comment type="caution">
    <text evidence="2">The sequence shown here is derived from an EMBL/GenBank/DDBJ whole genome shotgun (WGS) entry which is preliminary data.</text>
</comment>
<accession>A0A3R9QD45</accession>
<gene>
    <name evidence="2" type="ORF">EDE15_4426</name>
</gene>
<dbReference type="EMBL" id="RSDW01000001">
    <property type="protein sequence ID" value="RSL18823.1"/>
    <property type="molecule type" value="Genomic_DNA"/>
</dbReference>
<organism evidence="2 3">
    <name type="scientific">Edaphobacter aggregans</name>
    <dbReference type="NCBI Taxonomy" id="570835"/>
    <lineage>
        <taxon>Bacteria</taxon>
        <taxon>Pseudomonadati</taxon>
        <taxon>Acidobacteriota</taxon>
        <taxon>Terriglobia</taxon>
        <taxon>Terriglobales</taxon>
        <taxon>Acidobacteriaceae</taxon>
        <taxon>Edaphobacter</taxon>
    </lineage>
</organism>
<feature type="transmembrane region" description="Helical" evidence="1">
    <location>
        <begin position="16"/>
        <end position="34"/>
    </location>
</feature>
<name>A0A3R9QD45_9BACT</name>
<keyword evidence="1" id="KW-0812">Transmembrane</keyword>